<reference evidence="2" key="1">
    <citation type="journal article" date="2015" name="MBio">
        <title>Genome-Resolved Metagenomic Analysis Reveals Roles for Candidate Phyla and Other Microbial Community Members in Biogeochemical Transformations in Oil Reservoirs.</title>
        <authorList>
            <person name="Hu P."/>
            <person name="Tom L."/>
            <person name="Singh A."/>
            <person name="Thomas B.C."/>
            <person name="Baker B.J."/>
            <person name="Piceno Y.M."/>
            <person name="Andersen G.L."/>
            <person name="Banfield J.F."/>
        </authorList>
    </citation>
    <scope>NUCLEOTIDE SEQUENCE [LARGE SCALE GENOMIC DNA]</scope>
</reference>
<comment type="caution">
    <text evidence="1">The sequence shown here is derived from an EMBL/GenBank/DDBJ whole genome shotgun (WGS) entry which is preliminary data.</text>
</comment>
<protein>
    <recommendedName>
        <fullName evidence="3">DUF2281 domain-containing protein</fullName>
    </recommendedName>
</protein>
<name>A0A124FXS4_9BACT</name>
<proteinExistence type="predicted"/>
<evidence type="ECO:0000313" key="2">
    <source>
        <dbReference type="Proteomes" id="UP000054092"/>
    </source>
</evidence>
<evidence type="ECO:0008006" key="3">
    <source>
        <dbReference type="Google" id="ProtNLM"/>
    </source>
</evidence>
<sequence length="65" mass="7653">MDTRQLLRKEIETIPDTLLEEILRFVKALKERNLPALSCELLDASESALARDWLREEEDIAWKNL</sequence>
<evidence type="ECO:0000313" key="1">
    <source>
        <dbReference type="EMBL" id="KUK78942.1"/>
    </source>
</evidence>
<gene>
    <name evidence="1" type="ORF">XD94_1568</name>
</gene>
<dbReference type="PATRIC" id="fig|1184387.3.peg.2059"/>
<dbReference type="Proteomes" id="UP000054092">
    <property type="component" value="Unassembled WGS sequence"/>
</dbReference>
<dbReference type="AlphaFoldDB" id="A0A124FXS4"/>
<accession>A0A124FXS4</accession>
<dbReference type="EMBL" id="LGGP01000322">
    <property type="protein sequence ID" value="KUK78942.1"/>
    <property type="molecule type" value="Genomic_DNA"/>
</dbReference>
<organism evidence="1 2">
    <name type="scientific">Mesotoga prima</name>
    <dbReference type="NCBI Taxonomy" id="1184387"/>
    <lineage>
        <taxon>Bacteria</taxon>
        <taxon>Thermotogati</taxon>
        <taxon>Thermotogota</taxon>
        <taxon>Thermotogae</taxon>
        <taxon>Kosmotogales</taxon>
        <taxon>Kosmotogaceae</taxon>
        <taxon>Mesotoga</taxon>
    </lineage>
</organism>